<comment type="caution">
    <text evidence="3">The sequence shown here is derived from an EMBL/GenBank/DDBJ whole genome shotgun (WGS) entry which is preliminary data.</text>
</comment>
<dbReference type="InterPro" id="IPR045272">
    <property type="entry name" value="ANXUR1/2-like"/>
</dbReference>
<feature type="chain" id="PRO_5016233679" description="Malectin domain-containing protein" evidence="1">
    <location>
        <begin position="33"/>
        <end position="1023"/>
    </location>
</feature>
<dbReference type="Pfam" id="PF11721">
    <property type="entry name" value="Malectin"/>
    <property type="match status" value="2"/>
</dbReference>
<feature type="signal peptide" evidence="1">
    <location>
        <begin position="1"/>
        <end position="32"/>
    </location>
</feature>
<organism evidence="3 4">
    <name type="scientific">Micromonospora sicca</name>
    <dbReference type="NCBI Taxonomy" id="2202420"/>
    <lineage>
        <taxon>Bacteria</taxon>
        <taxon>Bacillati</taxon>
        <taxon>Actinomycetota</taxon>
        <taxon>Actinomycetes</taxon>
        <taxon>Micromonosporales</taxon>
        <taxon>Micromonosporaceae</taxon>
        <taxon>Micromonospora</taxon>
    </lineage>
</organism>
<dbReference type="EMBL" id="QGKS01000062">
    <property type="protein sequence ID" value="PWR17205.1"/>
    <property type="molecule type" value="Genomic_DNA"/>
</dbReference>
<dbReference type="Gene3D" id="2.130.10.10">
    <property type="entry name" value="YVTN repeat-like/Quinoprotein amine dehydrogenase"/>
    <property type="match status" value="1"/>
</dbReference>
<dbReference type="Gene3D" id="2.60.120.430">
    <property type="entry name" value="Galactose-binding lectin"/>
    <property type="match status" value="2"/>
</dbReference>
<name>A0A317DWH6_9ACTN</name>
<sequence length="1023" mass="107020">MPSSFLRHRTVSLFGAAVLGVASLFTASPALAAAPNHNTMVAEVPSDKTPNIVDGSVVAIYDAGTKVIAAGSFTQAENRGSSPTTVTQKYVLAFDKSTGDIDTAFKPVLDRPVNAVIAGPTPGTVYLAGEFTTANGVNRRKLALVNISDGSLVTTFKGPAFNGTVNDIAKVGDRLLVGGIFTTADASTRNGLASLDAATGALDGYLTTALTENHNWTEGSTGAKAGVGPEKLAVSPDGNQLVVIGNFKKADGSLHDQIVRISLGDTSATVMNWNTDRYTPTCRAASFDSYVRDVQFSPDGKYFVVATTGGAYPGLCDSAARWETAATGGGQQPTWVNYSGGDTFLSVGISEQAVYVGGHFRWSNNSSGTDKAAPGAVGRPSIAALDPTNGLPLSWNPGRHPRGYGVTEMLVTPEGLWLGSDQDWIGNFKYKRAKIAFFPLTGGNAPHSTATKSLPGNVYQAGRGTQPEVLYRVNAGGPTLTAIDGGPDWSGDAATAPSPYHNSGSSVATYTTNAVLDSTVPVGTPVGLFNAERWDASTAPEMQWEFPVAAGTGIQVRLYFANRYSGTSAVGSRKFDVSIDGVLKLNDFDPVAGAGGTNRGTMRAFSLISDGMVDIDFGHVLENPIVQGVEVIRTAVPPSATDVLYRVNAGGPALTASSGPSWATDSSTAPSKYHNTGSSVSAYTTNATLDLTIPAGTPVALFNAERYDLSSTPDMQWDFPVTAGQQVQVRLYLANRYSGTGTVGKRIFDVKIDGVVKLNDFDPVAQTGGTNRGTMRSFVITSDGNVDIDFGRVVENPLIQGIEIVKIPAAPSSTVLNSVTKRSYDGATTVGSATSVSNSDNTGWGAAKGGFWVGGTLFYGMNGSLYRRSFDGTTFGTPSKVDPYHDALWDTVQTGSAPAGTSQTYAGMASNFYLEIPYVNSMFYSAGRLYYTVNGQQALYWRWFTPDTGTVGADRFTVAGTTGFSDVGGMFVSGGKLYTASRGNGYLYSRGWSAGAPAGSATLVSGPTVDGVDWRGNAVFVGP</sequence>
<dbReference type="PANTHER" id="PTHR34590">
    <property type="entry name" value="OS03G0124300 PROTEIN-RELATED"/>
    <property type="match status" value="1"/>
</dbReference>
<dbReference type="GO" id="GO:0004714">
    <property type="term" value="F:transmembrane receptor protein tyrosine kinase activity"/>
    <property type="evidence" value="ECO:0007669"/>
    <property type="project" value="InterPro"/>
</dbReference>
<protein>
    <recommendedName>
        <fullName evidence="2">Malectin domain-containing protein</fullName>
    </recommendedName>
</protein>
<reference evidence="3 4" key="1">
    <citation type="submission" date="2018-05" db="EMBL/GenBank/DDBJ databases">
        <title>Micromonosporas from Atacama Desert.</title>
        <authorList>
            <person name="Carro L."/>
            <person name="Golinska P."/>
            <person name="Klenk H.-P."/>
            <person name="Goodfellow M."/>
        </authorList>
    </citation>
    <scope>NUCLEOTIDE SEQUENCE [LARGE SCALE GENOMIC DNA]</scope>
    <source>
        <strain evidence="3 4">4G51</strain>
    </source>
</reference>
<dbReference type="InterPro" id="IPR011044">
    <property type="entry name" value="Quino_amine_DH_bsu"/>
</dbReference>
<dbReference type="InterPro" id="IPR021720">
    <property type="entry name" value="Malectin_dom"/>
</dbReference>
<keyword evidence="1" id="KW-0732">Signal</keyword>
<dbReference type="SUPFAM" id="SSF50969">
    <property type="entry name" value="YVTN repeat-like/Quinoprotein amine dehydrogenase"/>
    <property type="match status" value="1"/>
</dbReference>
<dbReference type="InterPro" id="IPR015943">
    <property type="entry name" value="WD40/YVTN_repeat-like_dom_sf"/>
</dbReference>
<feature type="domain" description="Malectin" evidence="2">
    <location>
        <begin position="644"/>
        <end position="795"/>
    </location>
</feature>
<evidence type="ECO:0000313" key="4">
    <source>
        <dbReference type="Proteomes" id="UP000246050"/>
    </source>
</evidence>
<dbReference type="Proteomes" id="UP000246050">
    <property type="component" value="Unassembled WGS sequence"/>
</dbReference>
<accession>A0A317DWH6</accession>
<dbReference type="AlphaFoldDB" id="A0A317DWH6"/>
<dbReference type="OrthoDB" id="9802683at2"/>
<evidence type="ECO:0000259" key="2">
    <source>
        <dbReference type="Pfam" id="PF11721"/>
    </source>
</evidence>
<gene>
    <name evidence="3" type="ORF">DKT69_01500</name>
</gene>
<evidence type="ECO:0000313" key="3">
    <source>
        <dbReference type="EMBL" id="PWR17205.1"/>
    </source>
</evidence>
<feature type="domain" description="Malectin" evidence="2">
    <location>
        <begin position="470"/>
        <end position="619"/>
    </location>
</feature>
<evidence type="ECO:0000256" key="1">
    <source>
        <dbReference type="SAM" id="SignalP"/>
    </source>
</evidence>
<proteinExistence type="predicted"/>